<dbReference type="AlphaFoldDB" id="A0A1I7ZQS3"/>
<proteinExistence type="predicted"/>
<sequence length="95" mass="10447">MDFGGWSQSGKRRAFAVNSLDKGRASKVACTGCTDLCLLNRKVVKNGYYLPKNNKHNHLAKQFAVESGNSDTLTLRPSDTPNQSDDKRSCAMKPV</sequence>
<feature type="region of interest" description="Disordered" evidence="1">
    <location>
        <begin position="67"/>
        <end position="95"/>
    </location>
</feature>
<dbReference type="WBParaSite" id="L893_g28856.t1">
    <property type="protein sequence ID" value="L893_g28856.t1"/>
    <property type="gene ID" value="L893_g28856"/>
</dbReference>
<name>A0A1I7ZQS3_9BILA</name>
<keyword evidence="2" id="KW-1185">Reference proteome</keyword>
<dbReference type="Proteomes" id="UP000095287">
    <property type="component" value="Unplaced"/>
</dbReference>
<feature type="compositionally biased region" description="Polar residues" evidence="1">
    <location>
        <begin position="67"/>
        <end position="83"/>
    </location>
</feature>
<protein>
    <submittedName>
        <fullName evidence="3">FLYWCH-type domain-containing protein</fullName>
    </submittedName>
</protein>
<accession>A0A1I7ZQS3</accession>
<evidence type="ECO:0000313" key="3">
    <source>
        <dbReference type="WBParaSite" id="L893_g28856.t1"/>
    </source>
</evidence>
<organism evidence="2 3">
    <name type="scientific">Steinernema glaseri</name>
    <dbReference type="NCBI Taxonomy" id="37863"/>
    <lineage>
        <taxon>Eukaryota</taxon>
        <taxon>Metazoa</taxon>
        <taxon>Ecdysozoa</taxon>
        <taxon>Nematoda</taxon>
        <taxon>Chromadorea</taxon>
        <taxon>Rhabditida</taxon>
        <taxon>Tylenchina</taxon>
        <taxon>Panagrolaimomorpha</taxon>
        <taxon>Strongyloidoidea</taxon>
        <taxon>Steinernematidae</taxon>
        <taxon>Steinernema</taxon>
    </lineage>
</organism>
<reference evidence="3" key="1">
    <citation type="submission" date="2016-11" db="UniProtKB">
        <authorList>
            <consortium name="WormBaseParasite"/>
        </authorList>
    </citation>
    <scope>IDENTIFICATION</scope>
</reference>
<evidence type="ECO:0000313" key="2">
    <source>
        <dbReference type="Proteomes" id="UP000095287"/>
    </source>
</evidence>
<evidence type="ECO:0000256" key="1">
    <source>
        <dbReference type="SAM" id="MobiDB-lite"/>
    </source>
</evidence>